<sequence length="61" mass="6395">MISQNSSLPSSLGGAKGKGQRGKGKGERAKGKGQRGKVLNLHLYPFPCPQTSPSIFGLVDQ</sequence>
<evidence type="ECO:0000313" key="3">
    <source>
        <dbReference type="Proteomes" id="UP000222310"/>
    </source>
</evidence>
<name>A0A9Q6EHV2_NOSLI</name>
<comment type="caution">
    <text evidence="2">The sequence shown here is derived from an EMBL/GenBank/DDBJ whole genome shotgun (WGS) entry which is preliminary data.</text>
</comment>
<protein>
    <submittedName>
        <fullName evidence="2">Uncharacterized protein</fullName>
    </submittedName>
</protein>
<proteinExistence type="predicted"/>
<reference evidence="2 3" key="1">
    <citation type="submission" date="2015-02" db="EMBL/GenBank/DDBJ databases">
        <title>Nostoc linckia genome annotation.</title>
        <authorList>
            <person name="Zhou Z."/>
        </authorList>
    </citation>
    <scope>NUCLEOTIDE SEQUENCE [LARGE SCALE GENOMIC DNA]</scope>
    <source>
        <strain evidence="3">z8</strain>
    </source>
</reference>
<dbReference type="AlphaFoldDB" id="A0A9Q6EHV2"/>
<dbReference type="EMBL" id="LAHD01000143">
    <property type="protein sequence ID" value="PHJ95490.1"/>
    <property type="molecule type" value="Genomic_DNA"/>
</dbReference>
<accession>A0A9Q6EHV2</accession>
<dbReference type="Proteomes" id="UP000222310">
    <property type="component" value="Unassembled WGS sequence"/>
</dbReference>
<evidence type="ECO:0000313" key="2">
    <source>
        <dbReference type="EMBL" id="PHJ95490.1"/>
    </source>
</evidence>
<gene>
    <name evidence="2" type="ORF">VF08_31915</name>
</gene>
<feature type="compositionally biased region" description="Polar residues" evidence="1">
    <location>
        <begin position="1"/>
        <end position="10"/>
    </location>
</feature>
<feature type="region of interest" description="Disordered" evidence="1">
    <location>
        <begin position="1"/>
        <end position="36"/>
    </location>
</feature>
<evidence type="ECO:0000256" key="1">
    <source>
        <dbReference type="SAM" id="MobiDB-lite"/>
    </source>
</evidence>
<organism evidence="2 3">
    <name type="scientific">Nostoc linckia z8</name>
    <dbReference type="NCBI Taxonomy" id="1628746"/>
    <lineage>
        <taxon>Bacteria</taxon>
        <taxon>Bacillati</taxon>
        <taxon>Cyanobacteriota</taxon>
        <taxon>Cyanophyceae</taxon>
        <taxon>Nostocales</taxon>
        <taxon>Nostocaceae</taxon>
        <taxon>Nostoc</taxon>
    </lineage>
</organism>